<evidence type="ECO:0000313" key="1">
    <source>
        <dbReference type="EMBL" id="CAL1679799.1"/>
    </source>
</evidence>
<organism evidence="1 2">
    <name type="scientific">Lasius platythorax</name>
    <dbReference type="NCBI Taxonomy" id="488582"/>
    <lineage>
        <taxon>Eukaryota</taxon>
        <taxon>Metazoa</taxon>
        <taxon>Ecdysozoa</taxon>
        <taxon>Arthropoda</taxon>
        <taxon>Hexapoda</taxon>
        <taxon>Insecta</taxon>
        <taxon>Pterygota</taxon>
        <taxon>Neoptera</taxon>
        <taxon>Endopterygota</taxon>
        <taxon>Hymenoptera</taxon>
        <taxon>Apocrita</taxon>
        <taxon>Aculeata</taxon>
        <taxon>Formicoidea</taxon>
        <taxon>Formicidae</taxon>
        <taxon>Formicinae</taxon>
        <taxon>Lasius</taxon>
        <taxon>Lasius</taxon>
    </lineage>
</organism>
<proteinExistence type="predicted"/>
<reference evidence="1" key="1">
    <citation type="submission" date="2024-04" db="EMBL/GenBank/DDBJ databases">
        <authorList>
            <consortium name="Molecular Ecology Group"/>
        </authorList>
    </citation>
    <scope>NUCLEOTIDE SEQUENCE</scope>
</reference>
<keyword evidence="2" id="KW-1185">Reference proteome</keyword>
<dbReference type="EMBL" id="OZ034825">
    <property type="protein sequence ID" value="CAL1679799.1"/>
    <property type="molecule type" value="Genomic_DNA"/>
</dbReference>
<dbReference type="Proteomes" id="UP001497644">
    <property type="component" value="Chromosome 2"/>
</dbReference>
<evidence type="ECO:0000313" key="2">
    <source>
        <dbReference type="Proteomes" id="UP001497644"/>
    </source>
</evidence>
<accession>A0AAV2NK71</accession>
<protein>
    <submittedName>
        <fullName evidence="1">Uncharacterized protein</fullName>
    </submittedName>
</protein>
<name>A0AAV2NK71_9HYME</name>
<gene>
    <name evidence="1" type="ORF">LPLAT_LOCUS5923</name>
</gene>
<sequence length="141" mass="16114">MARKIGRGFVELPALRVLASPFSVPYSSQPPNVVEFVDRYNRWISLNPARRGAAQYRCLGKQWVTDGQSCKWDGCLLTRPCSTFTENLNQTYSSRARSEKRVFAERKPVHLLSRDHELSNLNLSIAFWFASPLLTRHGLMA</sequence>
<dbReference type="AlphaFoldDB" id="A0AAV2NK71"/>